<reference evidence="1 3" key="1">
    <citation type="submission" date="2018-10" db="EMBL/GenBank/DDBJ databases">
        <title>Genomic Encyclopedia of Archaeal and Bacterial Type Strains, Phase II (KMG-II): from individual species to whole genera.</title>
        <authorList>
            <person name="Goeker M."/>
        </authorList>
    </citation>
    <scope>NUCLEOTIDE SEQUENCE [LARGE SCALE GENOMIC DNA]</scope>
    <source>
        <strain evidence="1 3">DSM 19624</strain>
    </source>
</reference>
<sequence length="64" mass="6915">MKTNKGLLEKRIDLSNCQINGGRSGETHVLTSTATQAGDCPDCTTLNANDKDVALPDYLNYSLQ</sequence>
<dbReference type="EMBL" id="SOPX01000001">
    <property type="protein sequence ID" value="TFB33589.1"/>
    <property type="molecule type" value="Genomic_DNA"/>
</dbReference>
<name>A0A497Y4Y9_9SPHI</name>
<accession>A0A497Y4Y9</accession>
<reference evidence="2 4" key="2">
    <citation type="submission" date="2019-03" db="EMBL/GenBank/DDBJ databases">
        <authorList>
            <person name="He R.-H."/>
        </authorList>
    </citation>
    <scope>NUCLEOTIDE SEQUENCE [LARGE SCALE GENOMIC DNA]</scope>
    <source>
        <strain evidence="2 4">DSM 19624</strain>
    </source>
</reference>
<dbReference type="EMBL" id="RCCK01000011">
    <property type="protein sequence ID" value="RLJ77177.1"/>
    <property type="molecule type" value="Genomic_DNA"/>
</dbReference>
<proteinExistence type="predicted"/>
<gene>
    <name evidence="1" type="ORF">BCL90_2253</name>
    <name evidence="2" type="ORF">E3V97_05955</name>
</gene>
<protein>
    <submittedName>
        <fullName evidence="1">Uncharacterized protein</fullName>
    </submittedName>
</protein>
<dbReference type="RefSeq" id="WP_134380438.1">
    <property type="nucleotide sequence ID" value="NZ_RCCK01000011.1"/>
</dbReference>
<dbReference type="Proteomes" id="UP000297429">
    <property type="component" value="Unassembled WGS sequence"/>
</dbReference>
<keyword evidence="4" id="KW-1185">Reference proteome</keyword>
<dbReference type="Proteomes" id="UP000273898">
    <property type="component" value="Unassembled WGS sequence"/>
</dbReference>
<evidence type="ECO:0000313" key="1">
    <source>
        <dbReference type="EMBL" id="RLJ77177.1"/>
    </source>
</evidence>
<dbReference type="OrthoDB" id="770707at2"/>
<evidence type="ECO:0000313" key="4">
    <source>
        <dbReference type="Proteomes" id="UP000297429"/>
    </source>
</evidence>
<evidence type="ECO:0000313" key="2">
    <source>
        <dbReference type="EMBL" id="TFB33589.1"/>
    </source>
</evidence>
<evidence type="ECO:0000313" key="3">
    <source>
        <dbReference type="Proteomes" id="UP000273898"/>
    </source>
</evidence>
<organism evidence="1 3">
    <name type="scientific">Pedobacter alluvionis</name>
    <dbReference type="NCBI Taxonomy" id="475253"/>
    <lineage>
        <taxon>Bacteria</taxon>
        <taxon>Pseudomonadati</taxon>
        <taxon>Bacteroidota</taxon>
        <taxon>Sphingobacteriia</taxon>
        <taxon>Sphingobacteriales</taxon>
        <taxon>Sphingobacteriaceae</taxon>
        <taxon>Pedobacter</taxon>
    </lineage>
</organism>
<comment type="caution">
    <text evidence="1">The sequence shown here is derived from an EMBL/GenBank/DDBJ whole genome shotgun (WGS) entry which is preliminary data.</text>
</comment>
<dbReference type="AlphaFoldDB" id="A0A497Y4Y9"/>